<dbReference type="GO" id="GO:0016020">
    <property type="term" value="C:membrane"/>
    <property type="evidence" value="ECO:0007669"/>
    <property type="project" value="UniProtKB-SubCell"/>
</dbReference>
<name>A0A067D2R8_SAPPC</name>
<protein>
    <recommendedName>
        <fullName evidence="8">Amino acid permease/ SLC12A domain-containing protein</fullName>
    </recommendedName>
</protein>
<dbReference type="KEGG" id="spar:SPRG_02131"/>
<feature type="transmembrane region" description="Helical" evidence="5">
    <location>
        <begin position="100"/>
        <end position="120"/>
    </location>
</feature>
<dbReference type="Proteomes" id="UP000030745">
    <property type="component" value="Unassembled WGS sequence"/>
</dbReference>
<evidence type="ECO:0000256" key="4">
    <source>
        <dbReference type="ARBA" id="ARBA00023136"/>
    </source>
</evidence>
<dbReference type="PANTHER" id="PTHR43243:SF11">
    <property type="entry name" value="AMINO ACID PERMEASE_ SLC12A DOMAIN-CONTAINING PROTEIN"/>
    <property type="match status" value="1"/>
</dbReference>
<evidence type="ECO:0008006" key="8">
    <source>
        <dbReference type="Google" id="ProtNLM"/>
    </source>
</evidence>
<feature type="transmembrane region" description="Helical" evidence="5">
    <location>
        <begin position="416"/>
        <end position="437"/>
    </location>
</feature>
<evidence type="ECO:0000313" key="6">
    <source>
        <dbReference type="EMBL" id="KDO33322.1"/>
    </source>
</evidence>
<evidence type="ECO:0000313" key="7">
    <source>
        <dbReference type="Proteomes" id="UP000030745"/>
    </source>
</evidence>
<feature type="transmembrane region" description="Helical" evidence="5">
    <location>
        <begin position="292"/>
        <end position="313"/>
    </location>
</feature>
<dbReference type="PANTHER" id="PTHR43243">
    <property type="entry name" value="INNER MEMBRANE TRANSPORTER YGJI-RELATED"/>
    <property type="match status" value="1"/>
</dbReference>
<evidence type="ECO:0000256" key="3">
    <source>
        <dbReference type="ARBA" id="ARBA00022989"/>
    </source>
</evidence>
<evidence type="ECO:0000256" key="1">
    <source>
        <dbReference type="ARBA" id="ARBA00004141"/>
    </source>
</evidence>
<dbReference type="GeneID" id="24124694"/>
<evidence type="ECO:0000256" key="5">
    <source>
        <dbReference type="SAM" id="Phobius"/>
    </source>
</evidence>
<dbReference type="Gene3D" id="1.20.1740.10">
    <property type="entry name" value="Amino acid/polyamine transporter I"/>
    <property type="match status" value="1"/>
</dbReference>
<feature type="transmembrane region" description="Helical" evidence="5">
    <location>
        <begin position="449"/>
        <end position="470"/>
    </location>
</feature>
<dbReference type="OMA" id="MNEQTET"/>
<accession>A0A067D2R8</accession>
<keyword evidence="3 5" id="KW-1133">Transmembrane helix</keyword>
<dbReference type="Pfam" id="PF13520">
    <property type="entry name" value="AA_permease_2"/>
    <property type="match status" value="1"/>
</dbReference>
<gene>
    <name evidence="6" type="ORF">SPRG_02131</name>
</gene>
<keyword evidence="4 5" id="KW-0472">Membrane</keyword>
<reference evidence="6 7" key="1">
    <citation type="journal article" date="2013" name="PLoS Genet.">
        <title>Distinctive expansion of potential virulence genes in the genome of the oomycete fish pathogen Saprolegnia parasitica.</title>
        <authorList>
            <person name="Jiang R.H."/>
            <person name="de Bruijn I."/>
            <person name="Haas B.J."/>
            <person name="Belmonte R."/>
            <person name="Lobach L."/>
            <person name="Christie J."/>
            <person name="van den Ackerveken G."/>
            <person name="Bottin A."/>
            <person name="Bulone V."/>
            <person name="Diaz-Moreno S.M."/>
            <person name="Dumas B."/>
            <person name="Fan L."/>
            <person name="Gaulin E."/>
            <person name="Govers F."/>
            <person name="Grenville-Briggs L.J."/>
            <person name="Horner N.R."/>
            <person name="Levin J.Z."/>
            <person name="Mammella M."/>
            <person name="Meijer H.J."/>
            <person name="Morris P."/>
            <person name="Nusbaum C."/>
            <person name="Oome S."/>
            <person name="Phillips A.J."/>
            <person name="van Rooyen D."/>
            <person name="Rzeszutek E."/>
            <person name="Saraiva M."/>
            <person name="Secombes C.J."/>
            <person name="Seidl M.F."/>
            <person name="Snel B."/>
            <person name="Stassen J.H."/>
            <person name="Sykes S."/>
            <person name="Tripathy S."/>
            <person name="van den Berg H."/>
            <person name="Vega-Arreguin J.C."/>
            <person name="Wawra S."/>
            <person name="Young S.K."/>
            <person name="Zeng Q."/>
            <person name="Dieguez-Uribeondo J."/>
            <person name="Russ C."/>
            <person name="Tyler B.M."/>
            <person name="van West P."/>
        </authorList>
    </citation>
    <scope>NUCLEOTIDE SEQUENCE [LARGE SCALE GENOMIC DNA]</scope>
    <source>
        <strain evidence="6 7">CBS 223.65</strain>
    </source>
</reference>
<dbReference type="AlphaFoldDB" id="A0A067D2R8"/>
<dbReference type="GO" id="GO:0015171">
    <property type="term" value="F:amino acid transmembrane transporter activity"/>
    <property type="evidence" value="ECO:0007669"/>
    <property type="project" value="TreeGrafter"/>
</dbReference>
<proteinExistence type="predicted"/>
<feature type="transmembrane region" description="Helical" evidence="5">
    <location>
        <begin position="172"/>
        <end position="192"/>
    </location>
</feature>
<dbReference type="EMBL" id="KK583193">
    <property type="protein sequence ID" value="KDO33322.1"/>
    <property type="molecule type" value="Genomic_DNA"/>
</dbReference>
<keyword evidence="2 5" id="KW-0812">Transmembrane</keyword>
<evidence type="ECO:0000256" key="2">
    <source>
        <dbReference type="ARBA" id="ARBA00022692"/>
    </source>
</evidence>
<dbReference type="OrthoDB" id="1718410at2759"/>
<feature type="transmembrane region" description="Helical" evidence="5">
    <location>
        <begin position="347"/>
        <end position="369"/>
    </location>
</feature>
<dbReference type="VEuPathDB" id="FungiDB:SPRG_02131"/>
<organism evidence="6 7">
    <name type="scientific">Saprolegnia parasitica (strain CBS 223.65)</name>
    <dbReference type="NCBI Taxonomy" id="695850"/>
    <lineage>
        <taxon>Eukaryota</taxon>
        <taxon>Sar</taxon>
        <taxon>Stramenopiles</taxon>
        <taxon>Oomycota</taxon>
        <taxon>Saprolegniomycetes</taxon>
        <taxon>Saprolegniales</taxon>
        <taxon>Saprolegniaceae</taxon>
        <taxon>Saprolegnia</taxon>
    </lineage>
</organism>
<dbReference type="InterPro" id="IPR002293">
    <property type="entry name" value="AA/rel_permease1"/>
</dbReference>
<dbReference type="RefSeq" id="XP_012196072.1">
    <property type="nucleotide sequence ID" value="XM_012340682.1"/>
</dbReference>
<comment type="subcellular location">
    <subcellularLocation>
        <location evidence="1">Membrane</location>
        <topology evidence="1">Multi-pass membrane protein</topology>
    </subcellularLocation>
</comment>
<keyword evidence="7" id="KW-1185">Reference proteome</keyword>
<feature type="transmembrane region" description="Helical" evidence="5">
    <location>
        <begin position="198"/>
        <end position="224"/>
    </location>
</feature>
<feature type="transmembrane region" description="Helical" evidence="5">
    <location>
        <begin position="140"/>
        <end position="160"/>
    </location>
</feature>
<feature type="transmembrane region" description="Helical" evidence="5">
    <location>
        <begin position="390"/>
        <end position="410"/>
    </location>
</feature>
<feature type="transmembrane region" description="Helical" evidence="5">
    <location>
        <begin position="476"/>
        <end position="498"/>
    </location>
</feature>
<sequence length="669" mass="74018">MSRRRSYGSSANPTRHFEFDVTDETLSGPTWAFPGYGHAEQIEVPKEELERIRHKMQKPRHLLGEWPSTGISGNDLLSSCLYSSGIVASKAGKLAPIPTLMVACLMYLFRFVYVEVVSAIPLNGGSYNTMLNTSSKRVAAMTAALAIIAYLATGVVGAVSASDYLKAQATDLNSIQSAIGILFTFALLNFLGMAESSVIALLIFMLHILTLCILIGGSVVYSVLYPEVLRDNLASDLPEIDFCGALIAGTPLRAIFFGFSSAMLGVTGFETAANFVEEQEPGIFRHILRNMWALSSFFNVTLSLLNLSVLPLFGPDGSIANNNIVLALMARRVLGPWFELWVTIDGFIVLAGSVLTSYVGITGLVRRLACDRVLPEFLLKENAWRGTNHYIIFSYFAVASSLVLVLHGDIVMLSSVFSYAFLGLLVLFSAGAILFKVKRSHMPRETNAAWWKCIVAFIMVVLGFLGTLLGDPRVSLIFALYFLVVVGLIFCMLERLWLLRFVIFIMRTLCPSRRDRRLDATDDDEESPDDAELLLPRTGARGGRTILKIMKSINAPPTVFFCKHMSLSLINKAVMYVRMNEQTETLKIVHVHKPNTSVPQGFVDLVAVFDRMYPKIKIDFISIEGVFEPALVQWLSETLNISTNMMFIRQPDNIDAHKVSLLGVRVITG</sequence>